<proteinExistence type="predicted"/>
<organism evidence="2">
    <name type="scientific">Schistocephalus solidus</name>
    <name type="common">Tapeworm</name>
    <dbReference type="NCBI Taxonomy" id="70667"/>
    <lineage>
        <taxon>Eukaryota</taxon>
        <taxon>Metazoa</taxon>
        <taxon>Spiralia</taxon>
        <taxon>Lophotrochozoa</taxon>
        <taxon>Platyhelminthes</taxon>
        <taxon>Cestoda</taxon>
        <taxon>Eucestoda</taxon>
        <taxon>Diphyllobothriidea</taxon>
        <taxon>Diphyllobothriidae</taxon>
        <taxon>Schistocephalus</taxon>
    </lineage>
</organism>
<dbReference type="AlphaFoldDB" id="A0A0V0J2U9"/>
<keyword evidence="1" id="KW-0732">Signal</keyword>
<feature type="chain" id="PRO_5006866673" evidence="1">
    <location>
        <begin position="23"/>
        <end position="105"/>
    </location>
</feature>
<reference evidence="2" key="1">
    <citation type="submission" date="2016-01" db="EMBL/GenBank/DDBJ databases">
        <title>Reference transcriptome for the parasite Schistocephalus solidus: insights into the molecular evolution of parasitism.</title>
        <authorList>
            <person name="Hebert F.O."/>
            <person name="Grambauer S."/>
            <person name="Barber I."/>
            <person name="Landry C.R."/>
            <person name="Aubin-Horth N."/>
        </authorList>
    </citation>
    <scope>NUCLEOTIDE SEQUENCE</scope>
</reference>
<gene>
    <name evidence="2" type="ORF">TR91076</name>
</gene>
<protein>
    <submittedName>
        <fullName evidence="2">Uncharacterized protein</fullName>
    </submittedName>
</protein>
<feature type="non-terminal residue" evidence="2">
    <location>
        <position position="105"/>
    </location>
</feature>
<accession>A0A0V0J2U9</accession>
<name>A0A0V0J2U9_SCHSO</name>
<dbReference type="EMBL" id="GEEE01003394">
    <property type="protein sequence ID" value="JAP59831.1"/>
    <property type="molecule type" value="Transcribed_RNA"/>
</dbReference>
<evidence type="ECO:0000313" key="2">
    <source>
        <dbReference type="EMBL" id="JAP59831.1"/>
    </source>
</evidence>
<evidence type="ECO:0000256" key="1">
    <source>
        <dbReference type="SAM" id="SignalP"/>
    </source>
</evidence>
<feature type="signal peptide" evidence="1">
    <location>
        <begin position="1"/>
        <end position="22"/>
    </location>
</feature>
<sequence length="105" mass="11852">MYKMAKQWSISLVLSLLNVAFAYLDTDINVNRVNLKEGADYEFVTLVSFMSTVARDPFWHMGTSEYSCTAPQQCIQFYSPKRSVQISGNVESGYAALTLIPQKPE</sequence>